<evidence type="ECO:0000313" key="2">
    <source>
        <dbReference type="Proteomes" id="UP000053562"/>
    </source>
</evidence>
<organism evidence="1 2">
    <name type="scientific">Plasmodium vivax India VII</name>
    <dbReference type="NCBI Taxonomy" id="1077284"/>
    <lineage>
        <taxon>Eukaryota</taxon>
        <taxon>Sar</taxon>
        <taxon>Alveolata</taxon>
        <taxon>Apicomplexa</taxon>
        <taxon>Aconoidasida</taxon>
        <taxon>Haemosporida</taxon>
        <taxon>Plasmodiidae</taxon>
        <taxon>Plasmodium</taxon>
        <taxon>Plasmodium (Plasmodium)</taxon>
    </lineage>
</organism>
<protein>
    <submittedName>
        <fullName evidence="1">Uncharacterized protein</fullName>
    </submittedName>
</protein>
<dbReference type="AlphaFoldDB" id="A0A0J9S672"/>
<gene>
    <name evidence="1" type="ORF">PVIIG_01546</name>
</gene>
<evidence type="ECO:0000313" key="1">
    <source>
        <dbReference type="EMBL" id="KMZ77577.1"/>
    </source>
</evidence>
<reference evidence="1 2" key="1">
    <citation type="submission" date="2011-08" db="EMBL/GenBank/DDBJ databases">
        <title>The Genome Sequence of Plasmodium vivax India VII.</title>
        <authorList>
            <consortium name="The Broad Institute Genome Sequencing Platform"/>
            <consortium name="The Broad Institute Genome Sequencing Center for Infectious Disease"/>
            <person name="Neafsey D."/>
            <person name="Carlton J."/>
            <person name="Barnwell J."/>
            <person name="Collins W."/>
            <person name="Escalante A."/>
            <person name="Mullikin J."/>
            <person name="Saul A."/>
            <person name="Guigo R."/>
            <person name="Camara F."/>
            <person name="Young S.K."/>
            <person name="Zeng Q."/>
            <person name="Gargeya S."/>
            <person name="Fitzgerald M."/>
            <person name="Haas B."/>
            <person name="Abouelleil A."/>
            <person name="Alvarado L."/>
            <person name="Arachchi H.M."/>
            <person name="Berlin A."/>
            <person name="Brown A."/>
            <person name="Chapman S.B."/>
            <person name="Chen Z."/>
            <person name="Dunbar C."/>
            <person name="Freedman E."/>
            <person name="Gearin G."/>
            <person name="Gellesch M."/>
            <person name="Goldberg J."/>
            <person name="Griggs A."/>
            <person name="Gujja S."/>
            <person name="Heiman D."/>
            <person name="Howarth C."/>
            <person name="Larson L."/>
            <person name="Lui A."/>
            <person name="MacDonald P.J.P."/>
            <person name="Montmayeur A."/>
            <person name="Murphy C."/>
            <person name="Neiman D."/>
            <person name="Pearson M."/>
            <person name="Priest M."/>
            <person name="Roberts A."/>
            <person name="Saif S."/>
            <person name="Shea T."/>
            <person name="Shenoy N."/>
            <person name="Sisk P."/>
            <person name="Stolte C."/>
            <person name="Sykes S."/>
            <person name="Wortman J."/>
            <person name="Nusbaum C."/>
            <person name="Birren B."/>
        </authorList>
    </citation>
    <scope>NUCLEOTIDE SEQUENCE [LARGE SCALE GENOMIC DNA]</scope>
    <source>
        <strain evidence="1 2">India VII</strain>
    </source>
</reference>
<proteinExistence type="predicted"/>
<sequence length="146" mass="17126">MKRAHSEVLKFAPFNLKNRHSLISFYKMLSKEYKCGELHQNIILNPDEKSSFLYLQQSQDEIIFGFKDTNNGLYQKLVKLKDSRIFGYEQTKQEEVIAPLIKDIKNYSYIEGGALVTFHKPLLKSYMLSQLQELQKMQKLKELSGE</sequence>
<dbReference type="OrthoDB" id="390430at2759"/>
<dbReference type="EMBL" id="KQ234389">
    <property type="protein sequence ID" value="KMZ77577.1"/>
    <property type="molecule type" value="Genomic_DNA"/>
</dbReference>
<accession>A0A0J9S672</accession>
<dbReference type="Proteomes" id="UP000053562">
    <property type="component" value="Unassembled WGS sequence"/>
</dbReference>
<name>A0A0J9S672_PLAVI</name>